<dbReference type="Gene3D" id="3.40.50.620">
    <property type="entry name" value="HUPs"/>
    <property type="match status" value="1"/>
</dbReference>
<protein>
    <submittedName>
        <fullName evidence="2">tRNA 2-thiocytidine(32) synthetase TtcA</fullName>
    </submittedName>
</protein>
<dbReference type="Proteomes" id="UP000824128">
    <property type="component" value="Unassembled WGS sequence"/>
</dbReference>
<evidence type="ECO:0000313" key="3">
    <source>
        <dbReference type="Proteomes" id="UP000824128"/>
    </source>
</evidence>
<evidence type="ECO:0000313" key="2">
    <source>
        <dbReference type="EMBL" id="HIU94876.1"/>
    </source>
</evidence>
<comment type="caution">
    <text evidence="2">The sequence shown here is derived from an EMBL/GenBank/DDBJ whole genome shotgun (WGS) entry which is preliminary data.</text>
</comment>
<dbReference type="InterPro" id="IPR014729">
    <property type="entry name" value="Rossmann-like_a/b/a_fold"/>
</dbReference>
<dbReference type="InterPro" id="IPR011063">
    <property type="entry name" value="TilS/TtcA_N"/>
</dbReference>
<sequence length="299" mass="33211">MKRVLGCIRRADERYRMIEDGDRVCVGVSGGKDSLLLMEGMKLYQRFSYTKFDVCAVMLDLGLKPLDTSAVEAHAAHIGMDFSIVRTDIGRVVFEYRQERSPCALCAKLRRGALNTAAVARGCNKVALGHNREDVLETLFMSMMYEGRINTFAPVTHLSRRDVTIIRPLLFLPERYALSLARQLALPILPPQCDIAGSTKRDEARALLQHIARLVPDIEQKLMHALIHTETYGLWDRMKLPPGQQAVETREGGRVVRRATQAENDSQTVCTNPGASCGIMAEDAMTPGEAGRRAGAEEP</sequence>
<dbReference type="Pfam" id="PF01171">
    <property type="entry name" value="ATP_bind_3"/>
    <property type="match status" value="1"/>
</dbReference>
<dbReference type="SUPFAM" id="SSF52402">
    <property type="entry name" value="Adenine nucleotide alpha hydrolases-like"/>
    <property type="match status" value="1"/>
</dbReference>
<accession>A0A9D1N576</accession>
<dbReference type="EMBL" id="DVNZ01000222">
    <property type="protein sequence ID" value="HIU94876.1"/>
    <property type="molecule type" value="Genomic_DNA"/>
</dbReference>
<reference evidence="2" key="1">
    <citation type="submission" date="2020-10" db="EMBL/GenBank/DDBJ databases">
        <authorList>
            <person name="Gilroy R."/>
        </authorList>
    </citation>
    <scope>NUCLEOTIDE SEQUENCE</scope>
    <source>
        <strain evidence="2">ChiGjej2B2-16831</strain>
    </source>
</reference>
<feature type="domain" description="tRNA(Ile)-lysidine/2-thiocytidine synthase N-terminal" evidence="1">
    <location>
        <begin position="24"/>
        <end position="175"/>
    </location>
</feature>
<dbReference type="CDD" id="cd24138">
    <property type="entry name" value="TtcA-like"/>
    <property type="match status" value="1"/>
</dbReference>
<dbReference type="PANTHER" id="PTHR43686:SF1">
    <property type="entry name" value="AMINOTRAN_5 DOMAIN-CONTAINING PROTEIN"/>
    <property type="match status" value="1"/>
</dbReference>
<reference evidence="2" key="2">
    <citation type="journal article" date="2021" name="PeerJ">
        <title>Extensive microbial diversity within the chicken gut microbiome revealed by metagenomics and culture.</title>
        <authorList>
            <person name="Gilroy R."/>
            <person name="Ravi A."/>
            <person name="Getino M."/>
            <person name="Pursley I."/>
            <person name="Horton D.L."/>
            <person name="Alikhan N.F."/>
            <person name="Baker D."/>
            <person name="Gharbi K."/>
            <person name="Hall N."/>
            <person name="Watson M."/>
            <person name="Adriaenssens E.M."/>
            <person name="Foster-Nyarko E."/>
            <person name="Jarju S."/>
            <person name="Secka A."/>
            <person name="Antonio M."/>
            <person name="Oren A."/>
            <person name="Chaudhuri R.R."/>
            <person name="La Ragione R."/>
            <person name="Hildebrand F."/>
            <person name="Pallen M.J."/>
        </authorList>
    </citation>
    <scope>NUCLEOTIDE SEQUENCE</scope>
    <source>
        <strain evidence="2">ChiGjej2B2-16831</strain>
    </source>
</reference>
<dbReference type="PANTHER" id="PTHR43686">
    <property type="entry name" value="SULFURTRANSFERASE-RELATED"/>
    <property type="match status" value="1"/>
</dbReference>
<proteinExistence type="predicted"/>
<gene>
    <name evidence="2" type="ORF">IAD24_06915</name>
</gene>
<evidence type="ECO:0000259" key="1">
    <source>
        <dbReference type="Pfam" id="PF01171"/>
    </source>
</evidence>
<dbReference type="AlphaFoldDB" id="A0A9D1N576"/>
<name>A0A9D1N576_9FIRM</name>
<organism evidence="2 3">
    <name type="scientific">Candidatus Aphodomorpha intestinavium</name>
    <dbReference type="NCBI Taxonomy" id="2840672"/>
    <lineage>
        <taxon>Bacteria</taxon>
        <taxon>Bacillati</taxon>
        <taxon>Bacillota</taxon>
        <taxon>Clostridia</taxon>
        <taxon>Eubacteriales</taxon>
        <taxon>Candidatus Aphodomorpha</taxon>
    </lineage>
</organism>